<protein>
    <submittedName>
        <fullName evidence="1">Uncharacterized protein</fullName>
    </submittedName>
</protein>
<name>A0A4C1YQT6_EUMVA</name>
<dbReference type="Proteomes" id="UP000299102">
    <property type="component" value="Unassembled WGS sequence"/>
</dbReference>
<sequence length="97" mass="10835">MRSPSPINPARSRKCYSLKSTFKRDSGCGASGVVTGAMPRERASDVGRSIDFGRKRRFCWRKRIPLSISSVLVSVGASVRRPALHYLWGVRARRTVL</sequence>
<dbReference type="AlphaFoldDB" id="A0A4C1YQT6"/>
<evidence type="ECO:0000313" key="1">
    <source>
        <dbReference type="EMBL" id="GBP76767.1"/>
    </source>
</evidence>
<accession>A0A4C1YQT6</accession>
<proteinExistence type="predicted"/>
<evidence type="ECO:0000313" key="2">
    <source>
        <dbReference type="Proteomes" id="UP000299102"/>
    </source>
</evidence>
<reference evidence="1 2" key="1">
    <citation type="journal article" date="2019" name="Commun. Biol.">
        <title>The bagworm genome reveals a unique fibroin gene that provides high tensile strength.</title>
        <authorList>
            <person name="Kono N."/>
            <person name="Nakamura H."/>
            <person name="Ohtoshi R."/>
            <person name="Tomita M."/>
            <person name="Numata K."/>
            <person name="Arakawa K."/>
        </authorList>
    </citation>
    <scope>NUCLEOTIDE SEQUENCE [LARGE SCALE GENOMIC DNA]</scope>
</reference>
<gene>
    <name evidence="1" type="ORF">EVAR_57292_1</name>
</gene>
<comment type="caution">
    <text evidence="1">The sequence shown here is derived from an EMBL/GenBank/DDBJ whole genome shotgun (WGS) entry which is preliminary data.</text>
</comment>
<dbReference type="EMBL" id="BGZK01001303">
    <property type="protein sequence ID" value="GBP76767.1"/>
    <property type="molecule type" value="Genomic_DNA"/>
</dbReference>
<organism evidence="1 2">
    <name type="scientific">Eumeta variegata</name>
    <name type="common">Bagworm moth</name>
    <name type="synonym">Eumeta japonica</name>
    <dbReference type="NCBI Taxonomy" id="151549"/>
    <lineage>
        <taxon>Eukaryota</taxon>
        <taxon>Metazoa</taxon>
        <taxon>Ecdysozoa</taxon>
        <taxon>Arthropoda</taxon>
        <taxon>Hexapoda</taxon>
        <taxon>Insecta</taxon>
        <taxon>Pterygota</taxon>
        <taxon>Neoptera</taxon>
        <taxon>Endopterygota</taxon>
        <taxon>Lepidoptera</taxon>
        <taxon>Glossata</taxon>
        <taxon>Ditrysia</taxon>
        <taxon>Tineoidea</taxon>
        <taxon>Psychidae</taxon>
        <taxon>Oiketicinae</taxon>
        <taxon>Eumeta</taxon>
    </lineage>
</organism>
<keyword evidence="2" id="KW-1185">Reference proteome</keyword>